<dbReference type="RefSeq" id="WP_184306403.1">
    <property type="nucleotide sequence ID" value="NZ_JACHXU010000014.1"/>
</dbReference>
<evidence type="ECO:0008006" key="4">
    <source>
        <dbReference type="Google" id="ProtNLM"/>
    </source>
</evidence>
<dbReference type="Pfam" id="PF07396">
    <property type="entry name" value="Porin_O_P"/>
    <property type="match status" value="1"/>
</dbReference>
<dbReference type="InterPro" id="IPR010870">
    <property type="entry name" value="Porin_O/P"/>
</dbReference>
<feature type="signal peptide" evidence="1">
    <location>
        <begin position="1"/>
        <end position="21"/>
    </location>
</feature>
<proteinExistence type="predicted"/>
<dbReference type="Proteomes" id="UP000536179">
    <property type="component" value="Unassembled WGS sequence"/>
</dbReference>
<reference evidence="2 3" key="1">
    <citation type="submission" date="2020-08" db="EMBL/GenBank/DDBJ databases">
        <title>Genomic Encyclopedia of Type Strains, Phase III (KMG-III): the genomes of soil and plant-associated and newly described type strains.</title>
        <authorList>
            <person name="Whitman W."/>
        </authorList>
    </citation>
    <scope>NUCLEOTIDE SEQUENCE [LARGE SCALE GENOMIC DNA]</scope>
    <source>
        <strain evidence="2 3">CECT 8075</strain>
    </source>
</reference>
<evidence type="ECO:0000313" key="3">
    <source>
        <dbReference type="Proteomes" id="UP000536179"/>
    </source>
</evidence>
<keyword evidence="3" id="KW-1185">Reference proteome</keyword>
<evidence type="ECO:0000256" key="1">
    <source>
        <dbReference type="SAM" id="SignalP"/>
    </source>
</evidence>
<keyword evidence="1" id="KW-0732">Signal</keyword>
<comment type="caution">
    <text evidence="2">The sequence shown here is derived from an EMBL/GenBank/DDBJ whole genome shotgun (WGS) entry which is preliminary data.</text>
</comment>
<sequence>MRLGIALLTFVFSAIAMPSGAWCEDAKWNQHATLQDLISADYDNAASIDQGTLPQPAPSSNHSDSHEIYFDTPPPTLVFDGVRAGYDDGFVIASKRNEDLSASNFPFHLKINGWGQIRHTTSDIEQPNVDLNQFQLKRGRLLFSGSAFTPDFSYYVQLDGRSSSGETVRLLDYSLSYDIGHRQFGLQKGAFGLRTGKYKMPFTMARWLSGKEFEFSDRSMASTFFDVNRSLAWGVYGSVNRFSFPVLWEAALFNGLVTGGAETGSSGTLDDNFAFSARFHAEPIGEWGAGALTDFDGHEHLAMRIGAGYATSQIDRAGTSEFNSLRVVDSGQTLASILPANVTQYDVSLFSVDVSTKFRGWSTTFEYYFRTVTSMDDPTMTNLFDHGFWLQTGYFIVPDKLQMLARWSHIEGDSGTLGQSTKSSEEIAGGLTWYFRENHAKSVVDITYLDGASVNSSALDISPGDRGWLARSQIQFSF</sequence>
<name>A0A7W5H776_9BACT</name>
<feature type="chain" id="PRO_5030517510" description="Phosphate-selective porin O and P" evidence="1">
    <location>
        <begin position="22"/>
        <end position="478"/>
    </location>
</feature>
<dbReference type="EMBL" id="JACHXU010000014">
    <property type="protein sequence ID" value="MBB3208164.1"/>
    <property type="molecule type" value="Genomic_DNA"/>
</dbReference>
<gene>
    <name evidence="2" type="ORF">FHS27_003991</name>
</gene>
<evidence type="ECO:0000313" key="2">
    <source>
        <dbReference type="EMBL" id="MBB3208164.1"/>
    </source>
</evidence>
<protein>
    <recommendedName>
        <fullName evidence="4">Phosphate-selective porin O and P</fullName>
    </recommendedName>
</protein>
<organism evidence="2 3">
    <name type="scientific">Aporhodopirellula rubra</name>
    <dbReference type="NCBI Taxonomy" id="980271"/>
    <lineage>
        <taxon>Bacteria</taxon>
        <taxon>Pseudomonadati</taxon>
        <taxon>Planctomycetota</taxon>
        <taxon>Planctomycetia</taxon>
        <taxon>Pirellulales</taxon>
        <taxon>Pirellulaceae</taxon>
        <taxon>Aporhodopirellula</taxon>
    </lineage>
</organism>
<dbReference type="Gene3D" id="2.40.160.10">
    <property type="entry name" value="Porin"/>
    <property type="match status" value="1"/>
</dbReference>
<dbReference type="InterPro" id="IPR023614">
    <property type="entry name" value="Porin_dom_sf"/>
</dbReference>
<dbReference type="SUPFAM" id="SSF56935">
    <property type="entry name" value="Porins"/>
    <property type="match status" value="1"/>
</dbReference>
<dbReference type="AlphaFoldDB" id="A0A7W5H776"/>
<accession>A0A7W5H776</accession>